<feature type="non-terminal residue" evidence="2">
    <location>
        <position position="106"/>
    </location>
</feature>
<comment type="caution">
    <text evidence="2">The sequence shown here is derived from an EMBL/GenBank/DDBJ whole genome shotgun (WGS) entry which is preliminary data.</text>
</comment>
<gene>
    <name evidence="2" type="ORF">KI387_039842</name>
</gene>
<dbReference type="EMBL" id="JAHRHJ020000011">
    <property type="protein sequence ID" value="KAH9296254.1"/>
    <property type="molecule type" value="Genomic_DNA"/>
</dbReference>
<dbReference type="AlphaFoldDB" id="A0AA38CES4"/>
<keyword evidence="1" id="KW-0472">Membrane</keyword>
<reference evidence="2 3" key="1">
    <citation type="journal article" date="2021" name="Nat. Plants">
        <title>The Taxus genome provides insights into paclitaxel biosynthesis.</title>
        <authorList>
            <person name="Xiong X."/>
            <person name="Gou J."/>
            <person name="Liao Q."/>
            <person name="Li Y."/>
            <person name="Zhou Q."/>
            <person name="Bi G."/>
            <person name="Li C."/>
            <person name="Du R."/>
            <person name="Wang X."/>
            <person name="Sun T."/>
            <person name="Guo L."/>
            <person name="Liang H."/>
            <person name="Lu P."/>
            <person name="Wu Y."/>
            <person name="Zhang Z."/>
            <person name="Ro D.K."/>
            <person name="Shang Y."/>
            <person name="Huang S."/>
            <person name="Yan J."/>
        </authorList>
    </citation>
    <scope>NUCLEOTIDE SEQUENCE [LARGE SCALE GENOMIC DNA]</scope>
    <source>
        <strain evidence="2">Ta-2019</strain>
    </source>
</reference>
<feature type="non-terminal residue" evidence="2">
    <location>
        <position position="1"/>
    </location>
</feature>
<evidence type="ECO:0000313" key="2">
    <source>
        <dbReference type="EMBL" id="KAH9296254.1"/>
    </source>
</evidence>
<feature type="transmembrane region" description="Helical" evidence="1">
    <location>
        <begin position="12"/>
        <end position="31"/>
    </location>
</feature>
<organism evidence="2 3">
    <name type="scientific">Taxus chinensis</name>
    <name type="common">Chinese yew</name>
    <name type="synonym">Taxus wallichiana var. chinensis</name>
    <dbReference type="NCBI Taxonomy" id="29808"/>
    <lineage>
        <taxon>Eukaryota</taxon>
        <taxon>Viridiplantae</taxon>
        <taxon>Streptophyta</taxon>
        <taxon>Embryophyta</taxon>
        <taxon>Tracheophyta</taxon>
        <taxon>Spermatophyta</taxon>
        <taxon>Pinopsida</taxon>
        <taxon>Pinidae</taxon>
        <taxon>Conifers II</taxon>
        <taxon>Cupressales</taxon>
        <taxon>Taxaceae</taxon>
        <taxon>Taxus</taxon>
    </lineage>
</organism>
<keyword evidence="3" id="KW-1185">Reference proteome</keyword>
<accession>A0AA38CES4</accession>
<evidence type="ECO:0000256" key="1">
    <source>
        <dbReference type="SAM" id="Phobius"/>
    </source>
</evidence>
<name>A0AA38CES4_TAXCH</name>
<protein>
    <submittedName>
        <fullName evidence="2">Uncharacterized protein</fullName>
    </submittedName>
</protein>
<keyword evidence="1" id="KW-1133">Transmembrane helix</keyword>
<evidence type="ECO:0000313" key="3">
    <source>
        <dbReference type="Proteomes" id="UP000824469"/>
    </source>
</evidence>
<proteinExistence type="predicted"/>
<sequence length="106" mass="12004">VGRNQLRERIFSIIRAIQLIILFILLGRRQIRTSENRGIMRSINTRMGENMADSLNHGSGSRASKVLGFGQGDLLVQARIQDTGIGMIGEGMKSMKRRTLRMVDYR</sequence>
<dbReference type="Proteomes" id="UP000824469">
    <property type="component" value="Unassembled WGS sequence"/>
</dbReference>
<keyword evidence="1" id="KW-0812">Transmembrane</keyword>